<evidence type="ECO:0000259" key="4">
    <source>
        <dbReference type="Pfam" id="PF01948"/>
    </source>
</evidence>
<evidence type="ECO:0000256" key="3">
    <source>
        <dbReference type="ARBA" id="ARBA00022975"/>
    </source>
</evidence>
<dbReference type="InterPro" id="IPR020542">
    <property type="entry name" value="Asp_carbamoyltrfase_reg_C"/>
</dbReference>
<dbReference type="Gene3D" id="2.30.30.20">
    <property type="entry name" value="Aspartate carbamoyltransferase regulatory subunit, C-terminal domain"/>
    <property type="match status" value="1"/>
</dbReference>
<dbReference type="PANTHER" id="PTHR35805:SF1">
    <property type="entry name" value="ASPARTATE CARBAMOYLTRANSFERASE REGULATORY CHAIN"/>
    <property type="match status" value="1"/>
</dbReference>
<evidence type="ECO:0000256" key="2">
    <source>
        <dbReference type="ARBA" id="ARBA00022833"/>
    </source>
</evidence>
<dbReference type="SUPFAM" id="SSF57825">
    <property type="entry name" value="Aspartate carbamoyltransferase, Regulatory-chain, C-terminal domain"/>
    <property type="match status" value="1"/>
</dbReference>
<evidence type="ECO:0000256" key="1">
    <source>
        <dbReference type="ARBA" id="ARBA00022723"/>
    </source>
</evidence>
<dbReference type="EMBL" id="JBANBB010000001">
    <property type="protein sequence ID" value="MEK0306618.1"/>
    <property type="molecule type" value="Genomic_DNA"/>
</dbReference>
<dbReference type="InterPro" id="IPR020545">
    <property type="entry name" value="Asp_carbamoyltransf_reg_N"/>
</dbReference>
<dbReference type="Pfam" id="PF02748">
    <property type="entry name" value="PyrI_C"/>
    <property type="match status" value="1"/>
</dbReference>
<evidence type="ECO:0000259" key="5">
    <source>
        <dbReference type="Pfam" id="PF02748"/>
    </source>
</evidence>
<dbReference type="RefSeq" id="WP_340469730.1">
    <property type="nucleotide sequence ID" value="NZ_JBANBB010000001.1"/>
</dbReference>
<dbReference type="PANTHER" id="PTHR35805">
    <property type="entry name" value="ASPARTATE CARBAMOYLTRANSFERASE REGULATORY CHAIN"/>
    <property type="match status" value="1"/>
</dbReference>
<keyword evidence="7" id="KW-1185">Reference proteome</keyword>
<evidence type="ECO:0000313" key="7">
    <source>
        <dbReference type="Proteomes" id="UP001373159"/>
    </source>
</evidence>
<dbReference type="Proteomes" id="UP001373159">
    <property type="component" value="Unassembled WGS sequence"/>
</dbReference>
<evidence type="ECO:0000313" key="6">
    <source>
        <dbReference type="EMBL" id="MEK0306618.1"/>
    </source>
</evidence>
<proteinExistence type="predicted"/>
<name>A0ABU8ZP53_9BIFI</name>
<reference evidence="6 7" key="1">
    <citation type="submission" date="2024-02" db="EMBL/GenBank/DDBJ databases">
        <title>Bifidobacterium honeyensis sp. nov., isolated from the comb honey.</title>
        <authorList>
            <person name="Liu W."/>
            <person name="Li Y."/>
        </authorList>
    </citation>
    <scope>NUCLEOTIDE SEQUENCE [LARGE SCALE GENOMIC DNA]</scope>
    <source>
        <strain evidence="6 7">IMAU50988</strain>
    </source>
</reference>
<sequence length="139" mass="15591">MKVTSIVNGTIIDHVPAGTALKVLHYMNIDPAQTRLALIMNAVSQRFGSKDIIKIEGREDFDLTALGFIAPQATIDTVRDGRIISKRNPVRPDHLVNVISCVNPRCITTVERDLDQRFHLDPSDQGIYRCDYCDEKAEL</sequence>
<keyword evidence="3" id="KW-0665">Pyrimidine biosynthesis</keyword>
<dbReference type="Pfam" id="PF01948">
    <property type="entry name" value="PyrI"/>
    <property type="match status" value="1"/>
</dbReference>
<comment type="caution">
    <text evidence="6">The sequence shown here is derived from an EMBL/GenBank/DDBJ whole genome shotgun (WGS) entry which is preliminary data.</text>
</comment>
<dbReference type="InterPro" id="IPR002801">
    <property type="entry name" value="Asp_carbamoylTrfase_reg"/>
</dbReference>
<dbReference type="InterPro" id="IPR036793">
    <property type="entry name" value="Asp_carbatrfase_reg_N_sf"/>
</dbReference>
<feature type="domain" description="Aspartate carbamoyltransferase regulatory subunit C-terminal" evidence="5">
    <location>
        <begin position="96"/>
        <end position="136"/>
    </location>
</feature>
<feature type="domain" description="Aspartate carbamoyltransferase regulatory subunit N-terminal" evidence="4">
    <location>
        <begin position="1"/>
        <end position="88"/>
    </location>
</feature>
<organism evidence="6 7">
    <name type="scientific">Bifidobacterium favimelis</name>
    <dbReference type="NCBI Taxonomy" id="3122979"/>
    <lineage>
        <taxon>Bacteria</taxon>
        <taxon>Bacillati</taxon>
        <taxon>Actinomycetota</taxon>
        <taxon>Actinomycetes</taxon>
        <taxon>Bifidobacteriales</taxon>
        <taxon>Bifidobacteriaceae</taxon>
        <taxon>Bifidobacterium</taxon>
    </lineage>
</organism>
<protein>
    <submittedName>
        <fullName evidence="6">Aspartate carbamoyltransferase regulatory subunit</fullName>
    </submittedName>
</protein>
<keyword evidence="2" id="KW-0862">Zinc</keyword>
<dbReference type="Gene3D" id="3.30.70.140">
    <property type="entry name" value="Aspartate carbamoyltransferase regulatory subunit, N-terminal domain"/>
    <property type="match status" value="1"/>
</dbReference>
<gene>
    <name evidence="6" type="ORF">V8P97_03940</name>
</gene>
<keyword evidence="1" id="KW-0479">Metal-binding</keyword>
<accession>A0ABU8ZP53</accession>
<dbReference type="InterPro" id="IPR036792">
    <property type="entry name" value="Asp_carbatrfase_reg_C_sf"/>
</dbReference>
<dbReference type="NCBIfam" id="NF002063">
    <property type="entry name" value="PRK00893.1-3"/>
    <property type="match status" value="1"/>
</dbReference>
<dbReference type="SUPFAM" id="SSF54893">
    <property type="entry name" value="Aspartate carbamoyltransferase, Regulatory-chain, N-terminal domain"/>
    <property type="match status" value="1"/>
</dbReference>